<feature type="region of interest" description="Disordered" evidence="1">
    <location>
        <begin position="261"/>
        <end position="293"/>
    </location>
</feature>
<dbReference type="Proteomes" id="UP000238169">
    <property type="component" value="Unassembled WGS sequence"/>
</dbReference>
<keyword evidence="3" id="KW-1185">Reference proteome</keyword>
<reference evidence="3" key="1">
    <citation type="submission" date="2018-01" db="EMBL/GenBank/DDBJ databases">
        <authorList>
            <person name="Peeters C."/>
        </authorList>
    </citation>
    <scope>NUCLEOTIDE SEQUENCE [LARGE SCALE GENOMIC DNA]</scope>
</reference>
<evidence type="ECO:0000313" key="3">
    <source>
        <dbReference type="Proteomes" id="UP000238169"/>
    </source>
</evidence>
<gene>
    <name evidence="2" type="ORF">NOV72_04352</name>
</gene>
<protein>
    <submittedName>
        <fullName evidence="2">Hemagglutinin</fullName>
    </submittedName>
</protein>
<feature type="compositionally biased region" description="Polar residues" evidence="1">
    <location>
        <begin position="269"/>
        <end position="282"/>
    </location>
</feature>
<dbReference type="OrthoDB" id="5666689at2"/>
<accession>A0A2U3IAC4</accession>
<dbReference type="RefSeq" id="WP_106856680.1">
    <property type="nucleotide sequence ID" value="NZ_OGTP01000017.1"/>
</dbReference>
<sequence>MMNAASAAGQAVATQIGAIANAKRDAANQAAEQAAKDGNSELAAQYAAEAKSWDEGGTYRIALHTAGGALIAGLGGGSVAGGAAGAGVSAALAGDLNRLADQFSNGGGVDPALTAGNIGANLIAGAVGGLIGGNSGAFAAGNADLYNRSSENGEGKGSTKNSVVDKALDWAKDTYSNPIGDVKRWIAQATGLMNADAQAKASQSPTDLMAQGTANGINAVLGSKGGEPPMANPGTALADSTAGAAAGLPAIGKPGYVPSNAILNGGSDGQSRNQAGSPQINPTDVAGKTPQDIAQHATDQGLVPKGPDPMSGKGAYLDPVTGQQRVLIHPDGECPHCHVNDSSGARLDINGNRVPSESPDAHLPLKK</sequence>
<organism evidence="2 3">
    <name type="scientific">Caballeronia novacaledonica</name>
    <dbReference type="NCBI Taxonomy" id="1544861"/>
    <lineage>
        <taxon>Bacteria</taxon>
        <taxon>Pseudomonadati</taxon>
        <taxon>Pseudomonadota</taxon>
        <taxon>Betaproteobacteria</taxon>
        <taxon>Burkholderiales</taxon>
        <taxon>Burkholderiaceae</taxon>
        <taxon>Caballeronia</taxon>
    </lineage>
</organism>
<dbReference type="AlphaFoldDB" id="A0A2U3IAC4"/>
<evidence type="ECO:0000256" key="1">
    <source>
        <dbReference type="SAM" id="MobiDB-lite"/>
    </source>
</evidence>
<feature type="region of interest" description="Disordered" evidence="1">
    <location>
        <begin position="345"/>
        <end position="367"/>
    </location>
</feature>
<evidence type="ECO:0000313" key="2">
    <source>
        <dbReference type="EMBL" id="SPB17148.1"/>
    </source>
</evidence>
<name>A0A2U3IAC4_9BURK</name>
<dbReference type="EMBL" id="OGTP01000017">
    <property type="protein sequence ID" value="SPB17148.1"/>
    <property type="molecule type" value="Genomic_DNA"/>
</dbReference>
<proteinExistence type="predicted"/>